<evidence type="ECO:0000256" key="5">
    <source>
        <dbReference type="ARBA" id="ARBA00023274"/>
    </source>
</evidence>
<gene>
    <name evidence="6" type="ORF">OBE_10147</name>
</gene>
<dbReference type="GO" id="GO:0003735">
    <property type="term" value="F:structural constituent of ribosome"/>
    <property type="evidence" value="ECO:0007669"/>
    <property type="project" value="InterPro"/>
</dbReference>
<dbReference type="AlphaFoldDB" id="K1TFY9"/>
<dbReference type="Gene3D" id="3.30.70.60">
    <property type="match status" value="1"/>
</dbReference>
<dbReference type="GO" id="GO:0006412">
    <property type="term" value="P:translation"/>
    <property type="evidence" value="ECO:0007669"/>
    <property type="project" value="InterPro"/>
</dbReference>
<dbReference type="InterPro" id="IPR035980">
    <property type="entry name" value="Ribosomal_bS6_sf"/>
</dbReference>
<keyword evidence="5" id="KW-0687">Ribonucleoprotein</keyword>
<dbReference type="SUPFAM" id="SSF54995">
    <property type="entry name" value="Ribosomal protein S6"/>
    <property type="match status" value="1"/>
</dbReference>
<dbReference type="EMBL" id="AJWZ01006995">
    <property type="protein sequence ID" value="EKC58166.1"/>
    <property type="molecule type" value="Genomic_DNA"/>
</dbReference>
<dbReference type="GO" id="GO:1990904">
    <property type="term" value="C:ribonucleoprotein complex"/>
    <property type="evidence" value="ECO:0007669"/>
    <property type="project" value="UniProtKB-KW"/>
</dbReference>
<reference evidence="6" key="1">
    <citation type="journal article" date="2013" name="Environ. Microbiol.">
        <title>Microbiota from the distal guts of lean and obese adolescents exhibit partial functional redundancy besides clear differences in community structure.</title>
        <authorList>
            <person name="Ferrer M."/>
            <person name="Ruiz A."/>
            <person name="Lanza F."/>
            <person name="Haange S.B."/>
            <person name="Oberbach A."/>
            <person name="Till H."/>
            <person name="Bargiela R."/>
            <person name="Campoy C."/>
            <person name="Segura M.T."/>
            <person name="Richter M."/>
            <person name="von Bergen M."/>
            <person name="Seifert J."/>
            <person name="Suarez A."/>
        </authorList>
    </citation>
    <scope>NUCLEOTIDE SEQUENCE</scope>
</reference>
<dbReference type="GO" id="GO:0005737">
    <property type="term" value="C:cytoplasm"/>
    <property type="evidence" value="ECO:0007669"/>
    <property type="project" value="UniProtKB-ARBA"/>
</dbReference>
<sequence>MSKYEAVVVFSVKNGDDVSALVEKFKALIEKSGTLESVDEWGKRRLAYLINDEAEGYYVLYNFESAPEFPAELERIARITD</sequence>
<dbReference type="CDD" id="cd00473">
    <property type="entry name" value="bS6"/>
    <property type="match status" value="1"/>
</dbReference>
<evidence type="ECO:0000256" key="3">
    <source>
        <dbReference type="ARBA" id="ARBA00022884"/>
    </source>
</evidence>
<dbReference type="Pfam" id="PF01250">
    <property type="entry name" value="Ribosomal_S6"/>
    <property type="match status" value="1"/>
</dbReference>
<accession>K1TFY9</accession>
<organism evidence="6">
    <name type="scientific">human gut metagenome</name>
    <dbReference type="NCBI Taxonomy" id="408170"/>
    <lineage>
        <taxon>unclassified sequences</taxon>
        <taxon>metagenomes</taxon>
        <taxon>organismal metagenomes</taxon>
    </lineage>
</organism>
<dbReference type="InterPro" id="IPR020815">
    <property type="entry name" value="Ribosomal_bS6_CS"/>
</dbReference>
<keyword evidence="4 6" id="KW-0689">Ribosomal protein</keyword>
<feature type="non-terminal residue" evidence="6">
    <location>
        <position position="81"/>
    </location>
</feature>
<dbReference type="PANTHER" id="PTHR21011">
    <property type="entry name" value="MITOCHONDRIAL 28S RIBOSOMAL PROTEIN S6"/>
    <property type="match status" value="1"/>
</dbReference>
<keyword evidence="2" id="KW-0699">rRNA-binding</keyword>
<dbReference type="PANTHER" id="PTHR21011:SF1">
    <property type="entry name" value="SMALL RIBOSOMAL SUBUNIT PROTEIN BS6M"/>
    <property type="match status" value="1"/>
</dbReference>
<protein>
    <submittedName>
        <fullName evidence="6">Ribosomal protein S6</fullName>
    </submittedName>
</protein>
<comment type="similarity">
    <text evidence="1">Belongs to the bacterial ribosomal protein bS6 family.</text>
</comment>
<dbReference type="InterPro" id="IPR014717">
    <property type="entry name" value="Transl_elong_EF1B/ribsomal_bS6"/>
</dbReference>
<evidence type="ECO:0000256" key="2">
    <source>
        <dbReference type="ARBA" id="ARBA00022730"/>
    </source>
</evidence>
<evidence type="ECO:0000313" key="6">
    <source>
        <dbReference type="EMBL" id="EKC58166.1"/>
    </source>
</evidence>
<dbReference type="InterPro" id="IPR000529">
    <property type="entry name" value="Ribosomal_bS6"/>
</dbReference>
<dbReference type="GO" id="GO:0005840">
    <property type="term" value="C:ribosome"/>
    <property type="evidence" value="ECO:0007669"/>
    <property type="project" value="UniProtKB-KW"/>
</dbReference>
<evidence type="ECO:0000256" key="1">
    <source>
        <dbReference type="ARBA" id="ARBA00009512"/>
    </source>
</evidence>
<comment type="caution">
    <text evidence="6">The sequence shown here is derived from an EMBL/GenBank/DDBJ whole genome shotgun (WGS) entry which is preliminary data.</text>
</comment>
<dbReference type="InterPro" id="IPR020814">
    <property type="entry name" value="Ribosomal_S6_plastid/chlpt"/>
</dbReference>
<dbReference type="GO" id="GO:0070181">
    <property type="term" value="F:small ribosomal subunit rRNA binding"/>
    <property type="evidence" value="ECO:0007669"/>
    <property type="project" value="TreeGrafter"/>
</dbReference>
<name>K1TFY9_9ZZZZ</name>
<evidence type="ECO:0000256" key="4">
    <source>
        <dbReference type="ARBA" id="ARBA00022980"/>
    </source>
</evidence>
<dbReference type="PROSITE" id="PS01048">
    <property type="entry name" value="RIBOSOMAL_S6"/>
    <property type="match status" value="1"/>
</dbReference>
<proteinExistence type="inferred from homology"/>
<keyword evidence="3" id="KW-0694">RNA-binding</keyword>
<dbReference type="NCBIfam" id="TIGR00166">
    <property type="entry name" value="S6"/>
    <property type="match status" value="1"/>
</dbReference>
<dbReference type="HAMAP" id="MF_00360">
    <property type="entry name" value="Ribosomal_bS6"/>
    <property type="match status" value="1"/>
</dbReference>